<evidence type="ECO:0000256" key="2">
    <source>
        <dbReference type="ARBA" id="ARBA00022692"/>
    </source>
</evidence>
<keyword evidence="3 7" id="KW-1133">Transmembrane helix</keyword>
<evidence type="ECO:0000313" key="9">
    <source>
        <dbReference type="EMBL" id="POS75799.1"/>
    </source>
</evidence>
<proteinExistence type="inferred from homology"/>
<name>A0A2P5I013_DIAHE</name>
<dbReference type="OrthoDB" id="2496787at2759"/>
<feature type="transmembrane region" description="Helical" evidence="7">
    <location>
        <begin position="143"/>
        <end position="163"/>
    </location>
</feature>
<dbReference type="InParanoid" id="A0A2P5I013"/>
<dbReference type="PANTHER" id="PTHR33048">
    <property type="entry name" value="PTH11-LIKE INTEGRAL MEMBRANE PROTEIN (AFU_ORTHOLOGUE AFUA_5G11245)"/>
    <property type="match status" value="1"/>
</dbReference>
<evidence type="ECO:0000256" key="6">
    <source>
        <dbReference type="SAM" id="MobiDB-lite"/>
    </source>
</evidence>
<evidence type="ECO:0000313" key="10">
    <source>
        <dbReference type="Proteomes" id="UP000094444"/>
    </source>
</evidence>
<dbReference type="EMBL" id="MAVT02000442">
    <property type="protein sequence ID" value="POS75799.1"/>
    <property type="molecule type" value="Genomic_DNA"/>
</dbReference>
<comment type="caution">
    <text evidence="9">The sequence shown here is derived from an EMBL/GenBank/DDBJ whole genome shotgun (WGS) entry which is preliminary data.</text>
</comment>
<dbReference type="PANTHER" id="PTHR33048:SF143">
    <property type="entry name" value="EXTRACELLULAR MEMBRANE PROTEIN CFEM DOMAIN-CONTAINING PROTEIN-RELATED"/>
    <property type="match status" value="1"/>
</dbReference>
<feature type="transmembrane region" description="Helical" evidence="7">
    <location>
        <begin position="20"/>
        <end position="41"/>
    </location>
</feature>
<keyword evidence="2 7" id="KW-0812">Transmembrane</keyword>
<feature type="transmembrane region" description="Helical" evidence="7">
    <location>
        <begin position="62"/>
        <end position="84"/>
    </location>
</feature>
<organism evidence="9 10">
    <name type="scientific">Diaporthe helianthi</name>
    <dbReference type="NCBI Taxonomy" id="158607"/>
    <lineage>
        <taxon>Eukaryota</taxon>
        <taxon>Fungi</taxon>
        <taxon>Dikarya</taxon>
        <taxon>Ascomycota</taxon>
        <taxon>Pezizomycotina</taxon>
        <taxon>Sordariomycetes</taxon>
        <taxon>Sordariomycetidae</taxon>
        <taxon>Diaporthales</taxon>
        <taxon>Diaporthaceae</taxon>
        <taxon>Diaporthe</taxon>
    </lineage>
</organism>
<evidence type="ECO:0000256" key="7">
    <source>
        <dbReference type="SAM" id="Phobius"/>
    </source>
</evidence>
<evidence type="ECO:0000256" key="3">
    <source>
        <dbReference type="ARBA" id="ARBA00022989"/>
    </source>
</evidence>
<evidence type="ECO:0000259" key="8">
    <source>
        <dbReference type="Pfam" id="PF20684"/>
    </source>
</evidence>
<reference evidence="9" key="1">
    <citation type="submission" date="2017-09" db="EMBL/GenBank/DDBJ databases">
        <title>Polyketide synthases of a Diaporthe helianthi virulent isolate.</title>
        <authorList>
            <person name="Baroncelli R."/>
        </authorList>
    </citation>
    <scope>NUCLEOTIDE SEQUENCE [LARGE SCALE GENOMIC DNA]</scope>
    <source>
        <strain evidence="9">7/96</strain>
    </source>
</reference>
<protein>
    <submittedName>
        <fullName evidence="9">CFEM domain-containing protein</fullName>
    </submittedName>
</protein>
<feature type="transmembrane region" description="Helical" evidence="7">
    <location>
        <begin position="183"/>
        <end position="206"/>
    </location>
</feature>
<evidence type="ECO:0000256" key="4">
    <source>
        <dbReference type="ARBA" id="ARBA00023136"/>
    </source>
</evidence>
<dbReference type="Proteomes" id="UP000094444">
    <property type="component" value="Unassembled WGS sequence"/>
</dbReference>
<feature type="transmembrane region" description="Helical" evidence="7">
    <location>
        <begin position="104"/>
        <end position="131"/>
    </location>
</feature>
<sequence>MLFLDLGLGMDMWAIPFDDITTIFKGIYVIFVIYITSRHLVRGSILLFCYRLLGHDPLPRRLIQITLAVLVTFCIALDLAMLFGCTPIDHFWKSWDDQHEGRCISLHAVFWAGAAIDISIDLWILLLPIPFIMRLKLSLRKKILSGIMFGFGIFVTVVSLYRLTMINRFTLSKNPTADGLDVGTWSGLEIYVGIICACLPNFNSLLKPVYAWMGSRTQSPHTGGTASRSGAGSAFHARSRKDEQSGLGSTIRATTVIKIEAHGSHGHSLSTGSSDGLIGQDCAVANAHEIELGMVTTANTTCERAWP</sequence>
<feature type="domain" description="Rhodopsin" evidence="8">
    <location>
        <begin position="5"/>
        <end position="207"/>
    </location>
</feature>
<feature type="compositionally biased region" description="Low complexity" evidence="6">
    <location>
        <begin position="222"/>
        <end position="234"/>
    </location>
</feature>
<accession>A0A2P5I013</accession>
<dbReference type="GO" id="GO:0016020">
    <property type="term" value="C:membrane"/>
    <property type="evidence" value="ECO:0007669"/>
    <property type="project" value="UniProtKB-SubCell"/>
</dbReference>
<dbReference type="Pfam" id="PF20684">
    <property type="entry name" value="Fung_rhodopsin"/>
    <property type="match status" value="1"/>
</dbReference>
<feature type="region of interest" description="Disordered" evidence="6">
    <location>
        <begin position="221"/>
        <end position="248"/>
    </location>
</feature>
<keyword evidence="4 7" id="KW-0472">Membrane</keyword>
<evidence type="ECO:0000256" key="1">
    <source>
        <dbReference type="ARBA" id="ARBA00004141"/>
    </source>
</evidence>
<dbReference type="AlphaFoldDB" id="A0A2P5I013"/>
<dbReference type="InterPro" id="IPR049326">
    <property type="entry name" value="Rhodopsin_dom_fungi"/>
</dbReference>
<dbReference type="InterPro" id="IPR052337">
    <property type="entry name" value="SAT4-like"/>
</dbReference>
<comment type="subcellular location">
    <subcellularLocation>
        <location evidence="1">Membrane</location>
        <topology evidence="1">Multi-pass membrane protein</topology>
    </subcellularLocation>
</comment>
<dbReference type="STRING" id="158607.A0A2P5I013"/>
<evidence type="ECO:0000256" key="5">
    <source>
        <dbReference type="ARBA" id="ARBA00038359"/>
    </source>
</evidence>
<keyword evidence="10" id="KW-1185">Reference proteome</keyword>
<comment type="similarity">
    <text evidence="5">Belongs to the SAT4 family.</text>
</comment>
<gene>
    <name evidence="9" type="ORF">DHEL01_v205800</name>
</gene>